<evidence type="ECO:0000313" key="2">
    <source>
        <dbReference type="Proteomes" id="UP001642483"/>
    </source>
</evidence>
<dbReference type="Proteomes" id="UP001642483">
    <property type="component" value="Unassembled WGS sequence"/>
</dbReference>
<evidence type="ECO:0008006" key="3">
    <source>
        <dbReference type="Google" id="ProtNLM"/>
    </source>
</evidence>
<reference evidence="1 2" key="1">
    <citation type="submission" date="2024-02" db="EMBL/GenBank/DDBJ databases">
        <authorList>
            <person name="Daric V."/>
            <person name="Darras S."/>
        </authorList>
    </citation>
    <scope>NUCLEOTIDE SEQUENCE [LARGE SCALE GENOMIC DNA]</scope>
</reference>
<accession>A0ABP0FUH4</accession>
<dbReference type="EMBL" id="CAWYQH010000096">
    <property type="protein sequence ID" value="CAK8682978.1"/>
    <property type="molecule type" value="Genomic_DNA"/>
</dbReference>
<sequence>MIVRSFFATDVATSPASPAGALVPDVVRWLKAVNLHMGSGLGKGLGREGGVGVGFRVAHGRGIGQRAA</sequence>
<proteinExistence type="predicted"/>
<name>A0ABP0FUH4_CLALP</name>
<evidence type="ECO:0000313" key="1">
    <source>
        <dbReference type="EMBL" id="CAK8682978.1"/>
    </source>
</evidence>
<comment type="caution">
    <text evidence="1">The sequence shown here is derived from an EMBL/GenBank/DDBJ whole genome shotgun (WGS) entry which is preliminary data.</text>
</comment>
<gene>
    <name evidence="1" type="ORF">CVLEPA_LOCUS14097</name>
</gene>
<organism evidence="1 2">
    <name type="scientific">Clavelina lepadiformis</name>
    <name type="common">Light-bulb sea squirt</name>
    <name type="synonym">Ascidia lepadiformis</name>
    <dbReference type="NCBI Taxonomy" id="159417"/>
    <lineage>
        <taxon>Eukaryota</taxon>
        <taxon>Metazoa</taxon>
        <taxon>Chordata</taxon>
        <taxon>Tunicata</taxon>
        <taxon>Ascidiacea</taxon>
        <taxon>Aplousobranchia</taxon>
        <taxon>Clavelinidae</taxon>
        <taxon>Clavelina</taxon>
    </lineage>
</organism>
<keyword evidence="2" id="KW-1185">Reference proteome</keyword>
<protein>
    <recommendedName>
        <fullName evidence="3">G-patch domain-containing protein</fullName>
    </recommendedName>
</protein>